<keyword evidence="6" id="KW-1185">Reference proteome</keyword>
<dbReference type="Pfam" id="PF13181">
    <property type="entry name" value="TPR_8"/>
    <property type="match status" value="1"/>
</dbReference>
<feature type="compositionally biased region" description="Low complexity" evidence="3">
    <location>
        <begin position="440"/>
        <end position="458"/>
    </location>
</feature>
<organism evidence="5 6">
    <name type="scientific">Sellimonas caecigallum</name>
    <dbReference type="NCBI Taxonomy" id="2592333"/>
    <lineage>
        <taxon>Bacteria</taxon>
        <taxon>Bacillati</taxon>
        <taxon>Bacillota</taxon>
        <taxon>Clostridia</taxon>
        <taxon>Lachnospirales</taxon>
        <taxon>Lachnospiraceae</taxon>
        <taxon>Sellimonas</taxon>
    </lineage>
</organism>
<dbReference type="SMART" id="SM00028">
    <property type="entry name" value="TPR"/>
    <property type="match status" value="4"/>
</dbReference>
<dbReference type="InterPro" id="IPR019734">
    <property type="entry name" value="TPR_rpt"/>
</dbReference>
<sequence length="470" mass="52126">MDIKKKLEYQSNYWYNDGLKRAQIQDMTGAIASLRRSLQYSQSNITARNLLGLLLYGRGEVAEALVQWIISRNFQASGNIAEYYIQKVQSSKSELEVINQVVKKYNQCLQYCSQGGEDLAIIQLKKVVTEHPSFLKAYQLLGLLYLHTEQYGKARQVLRKAHRLDTTDPITLSYLHELNRAQKKKAVSIKEGKEQPAVSYKLGNETIIQPAQGVRENSPMFTIVNIAIGILVGAAVMWFLIMPAVNQSKSQEANESIVEASDQIATQKSEISALKKELEGYRTKSDEAQTAKETAKSTQSSYEALLDVTTKYAAGTESNQNLASTLLSINKDSLGEDGKAQYDKLADSIFPSVCRRQYNRGIASFDVKNYDTAVEALAMVVKMDEEYDDGNAMYVLAQAYEATGDTNNAKTYYQKVTEQFSGTEMAEEAQSKLEALNAAADQNAANQNAAADQNGQGAEDSSSQEQDTTE</sequence>
<dbReference type="PROSITE" id="PS50005">
    <property type="entry name" value="TPR"/>
    <property type="match status" value="1"/>
</dbReference>
<dbReference type="Pfam" id="PF13174">
    <property type="entry name" value="TPR_6"/>
    <property type="match status" value="1"/>
</dbReference>
<dbReference type="SUPFAM" id="SSF48452">
    <property type="entry name" value="TPR-like"/>
    <property type="match status" value="2"/>
</dbReference>
<feature type="region of interest" description="Disordered" evidence="3">
    <location>
        <begin position="440"/>
        <end position="470"/>
    </location>
</feature>
<evidence type="ECO:0000256" key="1">
    <source>
        <dbReference type="PROSITE-ProRule" id="PRU00339"/>
    </source>
</evidence>
<evidence type="ECO:0000256" key="3">
    <source>
        <dbReference type="SAM" id="MobiDB-lite"/>
    </source>
</evidence>
<accession>A0ABS7L9B4</accession>
<evidence type="ECO:0000313" key="5">
    <source>
        <dbReference type="EMBL" id="MBY0759634.1"/>
    </source>
</evidence>
<dbReference type="EMBL" id="VIRV01000020">
    <property type="protein sequence ID" value="MBY0759634.1"/>
    <property type="molecule type" value="Genomic_DNA"/>
</dbReference>
<proteinExistence type="predicted"/>
<dbReference type="Gene3D" id="1.25.40.10">
    <property type="entry name" value="Tetratricopeptide repeat domain"/>
    <property type="match status" value="2"/>
</dbReference>
<gene>
    <name evidence="5" type="ORF">FLB61_11165</name>
</gene>
<keyword evidence="1" id="KW-0802">TPR repeat</keyword>
<name>A0ABS7L9B4_9FIRM</name>
<comment type="caution">
    <text evidence="5">The sequence shown here is derived from an EMBL/GenBank/DDBJ whole genome shotgun (WGS) entry which is preliminary data.</text>
</comment>
<evidence type="ECO:0000256" key="2">
    <source>
        <dbReference type="SAM" id="Coils"/>
    </source>
</evidence>
<protein>
    <submittedName>
        <fullName evidence="5">Tetratricopeptide repeat protein</fullName>
    </submittedName>
</protein>
<feature type="repeat" description="TPR" evidence="1">
    <location>
        <begin position="135"/>
        <end position="168"/>
    </location>
</feature>
<keyword evidence="4" id="KW-0812">Transmembrane</keyword>
<dbReference type="InterPro" id="IPR011990">
    <property type="entry name" value="TPR-like_helical_dom_sf"/>
</dbReference>
<feature type="compositionally biased region" description="Polar residues" evidence="3">
    <location>
        <begin position="459"/>
        <end position="470"/>
    </location>
</feature>
<dbReference type="Proteomes" id="UP000779049">
    <property type="component" value="Unassembled WGS sequence"/>
</dbReference>
<keyword evidence="4" id="KW-1133">Transmembrane helix</keyword>
<dbReference type="RefSeq" id="WP_087210992.1">
    <property type="nucleotide sequence ID" value="NZ_CP173660.1"/>
</dbReference>
<evidence type="ECO:0000313" key="6">
    <source>
        <dbReference type="Proteomes" id="UP000779049"/>
    </source>
</evidence>
<reference evidence="5 6" key="1">
    <citation type="journal article" date="2020" name="New Microbes New Infect">
        <title>Sellimonas caecigallum sp. nov., description and genome sequence of a new member of the Sellimonas genus isolated from the cecum of feral chicken.</title>
        <authorList>
            <person name="Wongkuna S."/>
            <person name="Ghimire S."/>
            <person name="Antony L."/>
            <person name="Chankhamhaengdecha S."/>
            <person name="Janvilisri T."/>
            <person name="Scaria J."/>
        </authorList>
    </citation>
    <scope>NUCLEOTIDE SEQUENCE [LARGE SCALE GENOMIC DNA]</scope>
    <source>
        <strain evidence="5 6">SW451</strain>
    </source>
</reference>
<feature type="coiled-coil region" evidence="2">
    <location>
        <begin position="250"/>
        <end position="291"/>
    </location>
</feature>
<feature type="transmembrane region" description="Helical" evidence="4">
    <location>
        <begin position="220"/>
        <end position="241"/>
    </location>
</feature>
<keyword evidence="2" id="KW-0175">Coiled coil</keyword>
<evidence type="ECO:0000256" key="4">
    <source>
        <dbReference type="SAM" id="Phobius"/>
    </source>
</evidence>
<keyword evidence="4" id="KW-0472">Membrane</keyword>